<proteinExistence type="predicted"/>
<comment type="caution">
    <text evidence="2">The sequence shown here is derived from an EMBL/GenBank/DDBJ whole genome shotgun (WGS) entry which is preliminary data.</text>
</comment>
<evidence type="ECO:0000313" key="3">
    <source>
        <dbReference type="Proteomes" id="UP000005707"/>
    </source>
</evidence>
<evidence type="ECO:0000256" key="1">
    <source>
        <dbReference type="SAM" id="Phobius"/>
    </source>
</evidence>
<protein>
    <submittedName>
        <fullName evidence="2">Uncharacterized protein</fullName>
    </submittedName>
</protein>
<feature type="transmembrane region" description="Helical" evidence="1">
    <location>
        <begin position="105"/>
        <end position="126"/>
    </location>
</feature>
<dbReference type="InParanoid" id="F7PV49"/>
<dbReference type="EMBL" id="AFNU02000020">
    <property type="protein sequence ID" value="ERJ10983.1"/>
    <property type="molecule type" value="Genomic_DNA"/>
</dbReference>
<name>F7PV49_9MOLU</name>
<reference evidence="2 3" key="1">
    <citation type="journal article" date="2011" name="J. Bacteriol.">
        <title>Genome sequence of Haloplasma contractile, an unusual contractile bacterium from a deep-sea anoxic brine lake.</title>
        <authorList>
            <person name="Antunes A."/>
            <person name="Alam I."/>
            <person name="El Dorry H."/>
            <person name="Siam R."/>
            <person name="Robertson A."/>
            <person name="Bajic V.B."/>
            <person name="Stingl U."/>
        </authorList>
    </citation>
    <scope>NUCLEOTIDE SEQUENCE [LARGE SCALE GENOMIC DNA]</scope>
    <source>
        <strain evidence="2 3">SSD-17B</strain>
    </source>
</reference>
<accession>F7PV49</accession>
<evidence type="ECO:0000313" key="2">
    <source>
        <dbReference type="EMBL" id="ERJ10983.1"/>
    </source>
</evidence>
<gene>
    <name evidence="2" type="ORF">HLPCO_002988</name>
</gene>
<keyword evidence="1" id="KW-0472">Membrane</keyword>
<reference evidence="2 3" key="2">
    <citation type="journal article" date="2013" name="PLoS ONE">
        <title>INDIGO - INtegrated Data Warehouse of MIcrobial GenOmes with Examples from the Red Sea Extremophiles.</title>
        <authorList>
            <person name="Alam I."/>
            <person name="Antunes A."/>
            <person name="Kamau A.A."/>
            <person name="Ba Alawi W."/>
            <person name="Kalkatawi M."/>
            <person name="Stingl U."/>
            <person name="Bajic V.B."/>
        </authorList>
    </citation>
    <scope>NUCLEOTIDE SEQUENCE [LARGE SCALE GENOMIC DNA]</scope>
    <source>
        <strain evidence="2 3">SSD-17B</strain>
    </source>
</reference>
<dbReference type="AlphaFoldDB" id="F7PV49"/>
<dbReference type="Proteomes" id="UP000005707">
    <property type="component" value="Unassembled WGS sequence"/>
</dbReference>
<keyword evidence="1" id="KW-1133">Transmembrane helix</keyword>
<keyword evidence="1" id="KW-0812">Transmembrane</keyword>
<keyword evidence="3" id="KW-1185">Reference proteome</keyword>
<sequence>MNYVFLVVALTLLIFLYPIRTNIFSEDGIKMRVTIFGFITIPISIQKFVDKFATTHISDQVKFSELIENLKKVRNANEMFDELSTKAKITRLHWYSAVPMENPVLGIYFFGAFNAFQSIILSFLSVHFKKIRNIDIDTKINNVDEDIKIYLDCIIETNFVKIITVAVKYYKHIPILIKRVS</sequence>
<organism evidence="2 3">
    <name type="scientific">Haloplasma contractile SSD-17B</name>
    <dbReference type="NCBI Taxonomy" id="1033810"/>
    <lineage>
        <taxon>Bacteria</taxon>
        <taxon>Bacillati</taxon>
        <taxon>Mycoplasmatota</taxon>
        <taxon>Mollicutes</taxon>
        <taxon>Haloplasmatales</taxon>
        <taxon>Haloplasmataceae</taxon>
        <taxon>Haloplasma</taxon>
    </lineage>
</organism>
<dbReference type="OrthoDB" id="9846900at2"/>
<dbReference type="RefSeq" id="WP_008825601.1">
    <property type="nucleotide sequence ID" value="NZ_AFNU02000020.1"/>
</dbReference>